<keyword evidence="3" id="KW-0862">Zinc</keyword>
<comment type="caution">
    <text evidence="7">The sequence shown here is derived from an EMBL/GenBank/DDBJ whole genome shotgun (WGS) entry which is preliminary data.</text>
</comment>
<keyword evidence="6" id="KW-0804">Transcription</keyword>
<evidence type="ECO:0000256" key="2">
    <source>
        <dbReference type="ARBA" id="ARBA00022491"/>
    </source>
</evidence>
<dbReference type="EMBL" id="JACOPR010000004">
    <property type="protein sequence ID" value="MBC5730842.1"/>
    <property type="molecule type" value="Genomic_DNA"/>
</dbReference>
<evidence type="ECO:0000313" key="7">
    <source>
        <dbReference type="EMBL" id="MBC5730842.1"/>
    </source>
</evidence>
<evidence type="ECO:0000313" key="8">
    <source>
        <dbReference type="Proteomes" id="UP000660021"/>
    </source>
</evidence>
<name>A0ABR7HTL0_9FIRM</name>
<evidence type="ECO:0000256" key="5">
    <source>
        <dbReference type="ARBA" id="ARBA00023125"/>
    </source>
</evidence>
<organism evidence="7 8">
    <name type="scientific">Pseudoflavonifractor hominis</name>
    <dbReference type="NCBI Taxonomy" id="2763059"/>
    <lineage>
        <taxon>Bacteria</taxon>
        <taxon>Bacillati</taxon>
        <taxon>Bacillota</taxon>
        <taxon>Clostridia</taxon>
        <taxon>Eubacteriales</taxon>
        <taxon>Oscillospiraceae</taxon>
        <taxon>Pseudoflavonifractor</taxon>
    </lineage>
</organism>
<dbReference type="InterPro" id="IPR043135">
    <property type="entry name" value="Fur_C"/>
</dbReference>
<dbReference type="CDD" id="cd07153">
    <property type="entry name" value="Fur_like"/>
    <property type="match status" value="1"/>
</dbReference>
<evidence type="ECO:0000256" key="4">
    <source>
        <dbReference type="ARBA" id="ARBA00023015"/>
    </source>
</evidence>
<dbReference type="InterPro" id="IPR002481">
    <property type="entry name" value="FUR"/>
</dbReference>
<keyword evidence="4" id="KW-0805">Transcription regulation</keyword>
<gene>
    <name evidence="7" type="ORF">H8S34_08365</name>
</gene>
<keyword evidence="2" id="KW-0678">Repressor</keyword>
<comment type="similarity">
    <text evidence="1">Belongs to the Fur family.</text>
</comment>
<proteinExistence type="inferred from homology"/>
<dbReference type="Pfam" id="PF01475">
    <property type="entry name" value="FUR"/>
    <property type="match status" value="1"/>
</dbReference>
<keyword evidence="5" id="KW-0238">DNA-binding</keyword>
<evidence type="ECO:0000256" key="6">
    <source>
        <dbReference type="ARBA" id="ARBA00023163"/>
    </source>
</evidence>
<reference evidence="7 8" key="1">
    <citation type="submission" date="2020-08" db="EMBL/GenBank/DDBJ databases">
        <title>Genome public.</title>
        <authorList>
            <person name="Liu C."/>
            <person name="Sun Q."/>
        </authorList>
    </citation>
    <scope>NUCLEOTIDE SEQUENCE [LARGE SCALE GENOMIC DNA]</scope>
    <source>
        <strain evidence="7 8">New-38</strain>
    </source>
</reference>
<evidence type="ECO:0000256" key="1">
    <source>
        <dbReference type="ARBA" id="ARBA00007957"/>
    </source>
</evidence>
<keyword evidence="8" id="KW-1185">Reference proteome</keyword>
<dbReference type="SUPFAM" id="SSF46785">
    <property type="entry name" value="Winged helix' DNA-binding domain"/>
    <property type="match status" value="1"/>
</dbReference>
<dbReference type="RefSeq" id="WP_186963705.1">
    <property type="nucleotide sequence ID" value="NZ_JACOPR010000004.1"/>
</dbReference>
<dbReference type="Gene3D" id="1.10.10.10">
    <property type="entry name" value="Winged helix-like DNA-binding domain superfamily/Winged helix DNA-binding domain"/>
    <property type="match status" value="1"/>
</dbReference>
<accession>A0ABR7HTL0</accession>
<dbReference type="Gene3D" id="3.30.1490.190">
    <property type="match status" value="1"/>
</dbReference>
<evidence type="ECO:0000256" key="3">
    <source>
        <dbReference type="ARBA" id="ARBA00022833"/>
    </source>
</evidence>
<dbReference type="Proteomes" id="UP000660021">
    <property type="component" value="Unassembled WGS sequence"/>
</dbReference>
<dbReference type="InterPro" id="IPR036388">
    <property type="entry name" value="WH-like_DNA-bd_sf"/>
</dbReference>
<protein>
    <submittedName>
        <fullName evidence="7">Transcriptional repressor</fullName>
    </submittedName>
</protein>
<dbReference type="InterPro" id="IPR036390">
    <property type="entry name" value="WH_DNA-bd_sf"/>
</dbReference>
<dbReference type="PANTHER" id="PTHR33202">
    <property type="entry name" value="ZINC UPTAKE REGULATION PROTEIN"/>
    <property type="match status" value="1"/>
</dbReference>
<sequence length="127" mass="14796">MKGKRYSRQRELIYEALMGSTEHPTAEMIYQWLKPENPNLSLGTVYRNLNLMADEGRITRMAFPVERYDANTKSHPHFQCDRCGGVYDMDLPYRADLDEEALAHSEHQVTRHDLLFHGICAQCKTLH</sequence>
<dbReference type="PANTHER" id="PTHR33202:SF7">
    <property type="entry name" value="FERRIC UPTAKE REGULATION PROTEIN"/>
    <property type="match status" value="1"/>
</dbReference>